<reference evidence="4 5" key="1">
    <citation type="submission" date="2020-03" db="EMBL/GenBank/DDBJ databases">
        <title>Genomic Encyclopedia of Type Strains, Phase IV (KMG-IV): sequencing the most valuable type-strain genomes for metagenomic binning, comparative biology and taxonomic classification.</title>
        <authorList>
            <person name="Goeker M."/>
        </authorList>
    </citation>
    <scope>NUCLEOTIDE SEQUENCE [LARGE SCALE GENOMIC DNA]</scope>
    <source>
        <strain evidence="4 5">DSM 103870</strain>
    </source>
</reference>
<evidence type="ECO:0000259" key="2">
    <source>
        <dbReference type="Pfam" id="PF04773"/>
    </source>
</evidence>
<dbReference type="PIRSF" id="PIRSF018266">
    <property type="entry name" value="FecR"/>
    <property type="match status" value="1"/>
</dbReference>
<comment type="caution">
    <text evidence="4">The sequence shown here is derived from an EMBL/GenBank/DDBJ whole genome shotgun (WGS) entry which is preliminary data.</text>
</comment>
<accession>A0ABX0V3W8</accession>
<proteinExistence type="predicted"/>
<feature type="domain" description="FecR N-terminal" evidence="3">
    <location>
        <begin position="16"/>
        <end position="57"/>
    </location>
</feature>
<feature type="domain" description="FecR protein" evidence="2">
    <location>
        <begin position="125"/>
        <end position="215"/>
    </location>
</feature>
<organism evidence="4 5">
    <name type="scientific">Pseudochelatococcus lubricantis</name>
    <dbReference type="NCBI Taxonomy" id="1538102"/>
    <lineage>
        <taxon>Bacteria</taxon>
        <taxon>Pseudomonadati</taxon>
        <taxon>Pseudomonadota</taxon>
        <taxon>Alphaproteobacteria</taxon>
        <taxon>Hyphomicrobiales</taxon>
        <taxon>Chelatococcaceae</taxon>
        <taxon>Pseudochelatococcus</taxon>
    </lineage>
</organism>
<evidence type="ECO:0000259" key="3">
    <source>
        <dbReference type="Pfam" id="PF16220"/>
    </source>
</evidence>
<dbReference type="Gene3D" id="3.55.50.30">
    <property type="match status" value="1"/>
</dbReference>
<dbReference type="InterPro" id="IPR012373">
    <property type="entry name" value="Ferrdict_sens_TM"/>
</dbReference>
<dbReference type="Pfam" id="PF04773">
    <property type="entry name" value="FecR"/>
    <property type="match status" value="1"/>
</dbReference>
<dbReference type="EMBL" id="JAASQI010000010">
    <property type="protein sequence ID" value="NIJ59827.1"/>
    <property type="molecule type" value="Genomic_DNA"/>
</dbReference>
<protein>
    <submittedName>
        <fullName evidence="4">Transmembrane sensor</fullName>
    </submittedName>
</protein>
<keyword evidence="5" id="KW-1185">Reference proteome</keyword>
<dbReference type="InterPro" id="IPR032623">
    <property type="entry name" value="FecR_N"/>
</dbReference>
<sequence length="330" mass="36348">MSSQDPTEPTETDVRKEARQWLVRLLDSPTDAQRERFERWRKADAAHDEAFRKVEAVWRATGKPGERLAAREADELAVYLDAMDRLKGQRGTLRRLTALCLALALLLAGGIWLERPGLFQNMLADFKTERGERRLVNLPDGSTALLDADSALAEEYRDGERRVRLMRGAAFFDVVSSPVPFVVAASGGEVRVLGTRFDVHLLDDGGLVTLERGRVAVRSGRAADDAVLEAGQQVRFGPAGVGPVTRVDLEEALAWRNGRLVFYRARLAEVVREIERYRRGRIVIATTELAGELVTGSLSLADTDAALNSLQASVGFRMNTVAGRLTVIGP</sequence>
<evidence type="ECO:0000313" key="5">
    <source>
        <dbReference type="Proteomes" id="UP001429580"/>
    </source>
</evidence>
<keyword evidence="1 4" id="KW-0812">Transmembrane</keyword>
<dbReference type="Gene3D" id="2.60.120.1440">
    <property type="match status" value="1"/>
</dbReference>
<dbReference type="PANTHER" id="PTHR30273">
    <property type="entry name" value="PERIPLASMIC SIGNAL SENSOR AND SIGMA FACTOR ACTIVATOR FECR-RELATED"/>
    <property type="match status" value="1"/>
</dbReference>
<keyword evidence="1" id="KW-0472">Membrane</keyword>
<dbReference type="InterPro" id="IPR006860">
    <property type="entry name" value="FecR"/>
</dbReference>
<evidence type="ECO:0000256" key="1">
    <source>
        <dbReference type="SAM" id="Phobius"/>
    </source>
</evidence>
<gene>
    <name evidence="4" type="ORF">FHS82_003688</name>
</gene>
<name>A0ABX0V3W8_9HYPH</name>
<dbReference type="Proteomes" id="UP001429580">
    <property type="component" value="Unassembled WGS sequence"/>
</dbReference>
<dbReference type="RefSeq" id="WP_166955570.1">
    <property type="nucleotide sequence ID" value="NZ_JAASQI010000010.1"/>
</dbReference>
<evidence type="ECO:0000313" key="4">
    <source>
        <dbReference type="EMBL" id="NIJ59827.1"/>
    </source>
</evidence>
<dbReference type="Pfam" id="PF16220">
    <property type="entry name" value="DUF4880"/>
    <property type="match status" value="1"/>
</dbReference>
<dbReference type="PANTHER" id="PTHR30273:SF2">
    <property type="entry name" value="PROTEIN FECR"/>
    <property type="match status" value="1"/>
</dbReference>
<feature type="transmembrane region" description="Helical" evidence="1">
    <location>
        <begin position="93"/>
        <end position="113"/>
    </location>
</feature>
<keyword evidence="1" id="KW-1133">Transmembrane helix</keyword>